<dbReference type="InterPro" id="IPR012310">
    <property type="entry name" value="DNA_ligase_ATP-dep_cent"/>
</dbReference>
<dbReference type="SUPFAM" id="SSF50249">
    <property type="entry name" value="Nucleic acid-binding proteins"/>
    <property type="match status" value="1"/>
</dbReference>
<evidence type="ECO:0000259" key="4">
    <source>
        <dbReference type="PROSITE" id="PS50160"/>
    </source>
</evidence>
<evidence type="ECO:0000256" key="3">
    <source>
        <dbReference type="ARBA" id="ARBA00034003"/>
    </source>
</evidence>
<dbReference type="PROSITE" id="PS50160">
    <property type="entry name" value="DNA_LIGASE_A3"/>
    <property type="match status" value="1"/>
</dbReference>
<comment type="catalytic activity">
    <reaction evidence="3">
        <text>ATP + (deoxyribonucleotide)n-3'-hydroxyl + 5'-phospho-(deoxyribonucleotide)m = (deoxyribonucleotide)n+m + AMP + diphosphate.</text>
        <dbReference type="EC" id="6.5.1.1"/>
    </reaction>
</comment>
<dbReference type="SUPFAM" id="SSF56091">
    <property type="entry name" value="DNA ligase/mRNA capping enzyme, catalytic domain"/>
    <property type="match status" value="1"/>
</dbReference>
<sequence length="276" mass="32582">MYISPMLLHKVDEPFNDDEWITELKLDGIRLILSKFNNKVRLYTRHKNEVTSKFPELLDINIPDGTVIDGEIIVSGDNGKPDFEAMMERFQSKKALYPIQFCVFDVVYYKGQKVSSLSLIERKQLLSKFLPQSDNVILVQWIEGNAEAYFNLVQQQDLEGIVMKRKDSKYQIDERSKDWLKVINYKYADVFITGLRKNEFGMLLSIEYDNQIEYAGLMEFMNPKDKATFYRVHKELIIGENKNFFYIKPQIKCRVKFRNYTKKGLLRIPSFVEYIS</sequence>
<gene>
    <name evidence="5" type="ORF">P4T90_21490</name>
</gene>
<keyword evidence="2 5" id="KW-0436">Ligase</keyword>
<evidence type="ECO:0000256" key="2">
    <source>
        <dbReference type="ARBA" id="ARBA00022598"/>
    </source>
</evidence>
<comment type="similarity">
    <text evidence="1">Belongs to the ATP-dependent DNA ligase family.</text>
</comment>
<dbReference type="CDD" id="cd07906">
    <property type="entry name" value="Adenylation_DNA_ligase_LigD_LigC"/>
    <property type="match status" value="1"/>
</dbReference>
<dbReference type="Gene3D" id="3.30.1490.70">
    <property type="match status" value="1"/>
</dbReference>
<dbReference type="Pfam" id="PF01068">
    <property type="entry name" value="DNA_ligase_A_M"/>
    <property type="match status" value="1"/>
</dbReference>
<dbReference type="NCBIfam" id="NF005796">
    <property type="entry name" value="PRK07636.1"/>
    <property type="match status" value="1"/>
</dbReference>
<reference evidence="5 6" key="1">
    <citation type="submission" date="2023-03" db="EMBL/GenBank/DDBJ databases">
        <title>Bacillus Genome Sequencing.</title>
        <authorList>
            <person name="Dunlap C."/>
        </authorList>
    </citation>
    <scope>NUCLEOTIDE SEQUENCE [LARGE SCALE GENOMIC DNA]</scope>
    <source>
        <strain evidence="5 6">B-23453</strain>
    </source>
</reference>
<dbReference type="InterPro" id="IPR050191">
    <property type="entry name" value="ATP-dep_DNA_ligase"/>
</dbReference>
<evidence type="ECO:0000256" key="1">
    <source>
        <dbReference type="ARBA" id="ARBA00007572"/>
    </source>
</evidence>
<dbReference type="PANTHER" id="PTHR45674:SF4">
    <property type="entry name" value="DNA LIGASE 1"/>
    <property type="match status" value="1"/>
</dbReference>
<dbReference type="GO" id="GO:0016874">
    <property type="term" value="F:ligase activity"/>
    <property type="evidence" value="ECO:0007669"/>
    <property type="project" value="UniProtKB-KW"/>
</dbReference>
<organism evidence="5 6">
    <name type="scientific">Heyndrickxia acidicola</name>
    <dbReference type="NCBI Taxonomy" id="209389"/>
    <lineage>
        <taxon>Bacteria</taxon>
        <taxon>Bacillati</taxon>
        <taxon>Bacillota</taxon>
        <taxon>Bacilli</taxon>
        <taxon>Bacillales</taxon>
        <taxon>Bacillaceae</taxon>
        <taxon>Heyndrickxia</taxon>
    </lineage>
</organism>
<keyword evidence="6" id="KW-1185">Reference proteome</keyword>
<evidence type="ECO:0000313" key="6">
    <source>
        <dbReference type="Proteomes" id="UP001341444"/>
    </source>
</evidence>
<dbReference type="EMBL" id="JARMAB010000038">
    <property type="protein sequence ID" value="MED1205612.1"/>
    <property type="molecule type" value="Genomic_DNA"/>
</dbReference>
<dbReference type="PANTHER" id="PTHR45674">
    <property type="entry name" value="DNA LIGASE 1/3 FAMILY MEMBER"/>
    <property type="match status" value="1"/>
</dbReference>
<evidence type="ECO:0000313" key="5">
    <source>
        <dbReference type="EMBL" id="MED1205612.1"/>
    </source>
</evidence>
<protein>
    <submittedName>
        <fullName evidence="5">RNA ligase family protein</fullName>
    </submittedName>
</protein>
<dbReference type="Gene3D" id="3.30.470.30">
    <property type="entry name" value="DNA ligase/mRNA capping enzyme"/>
    <property type="match status" value="1"/>
</dbReference>
<name>A0ABU6MMH9_9BACI</name>
<dbReference type="Proteomes" id="UP001341444">
    <property type="component" value="Unassembled WGS sequence"/>
</dbReference>
<dbReference type="InterPro" id="IPR012340">
    <property type="entry name" value="NA-bd_OB-fold"/>
</dbReference>
<accession>A0ABU6MMH9</accession>
<dbReference type="RefSeq" id="WP_066270834.1">
    <property type="nucleotide sequence ID" value="NZ_JARMAB010000038.1"/>
</dbReference>
<feature type="domain" description="ATP-dependent DNA ligase family profile" evidence="4">
    <location>
        <begin position="101"/>
        <end position="182"/>
    </location>
</feature>
<proteinExistence type="inferred from homology"/>
<comment type="caution">
    <text evidence="5">The sequence shown here is derived from an EMBL/GenBank/DDBJ whole genome shotgun (WGS) entry which is preliminary data.</text>
</comment>